<evidence type="ECO:0000256" key="4">
    <source>
        <dbReference type="ARBA" id="ARBA00022989"/>
    </source>
</evidence>
<evidence type="ECO:0000256" key="7">
    <source>
        <dbReference type="ARBA" id="ARBA00023170"/>
    </source>
</evidence>
<dbReference type="GO" id="GO:0005886">
    <property type="term" value="C:plasma membrane"/>
    <property type="evidence" value="ECO:0007669"/>
    <property type="project" value="UniProtKB-SubCell"/>
</dbReference>
<keyword evidence="6" id="KW-0472">Membrane</keyword>
<organism evidence="10 11">
    <name type="scientific">Paramuricea clavata</name>
    <name type="common">Red gorgonian</name>
    <name type="synonym">Violescent sea-whip</name>
    <dbReference type="NCBI Taxonomy" id="317549"/>
    <lineage>
        <taxon>Eukaryota</taxon>
        <taxon>Metazoa</taxon>
        <taxon>Cnidaria</taxon>
        <taxon>Anthozoa</taxon>
        <taxon>Octocorallia</taxon>
        <taxon>Malacalcyonacea</taxon>
        <taxon>Plexauridae</taxon>
        <taxon>Paramuricea</taxon>
    </lineage>
</organism>
<dbReference type="Proteomes" id="UP001152795">
    <property type="component" value="Unassembled WGS sequence"/>
</dbReference>
<evidence type="ECO:0000256" key="1">
    <source>
        <dbReference type="ARBA" id="ARBA00004651"/>
    </source>
</evidence>
<sequence>MASNSPGNTTDTRHNFSLLLSKWIIPMSLFSFLCVTALVVNSFLLFVIWKDPKKCLRTRPTFFITNLIIADFVGALFNITRFAYRYFVQEFGNGQTTTAFEKPVIVLGYAALLVSYMTVFLISMEHLGAIASPLKFKVMVTKRVIAWTIGLTWLLGMTLTILLYTIPEHHQVFHAITAIHGLLLITLPTAYTFAYLSLKRQLKEVFGMDNSSTGNAASKQKRILQQKNFLISSAGIVLFSLVTCAPFAFHNYEQFSKDIHYNLYRNGDELGMIFWIILNLNLCTDPFIYCLRIPQYRNSCAVLLCGTRRQT</sequence>
<gene>
    <name evidence="10" type="ORF">PACLA_8A052929</name>
</gene>
<keyword evidence="9" id="KW-0807">Transducer</keyword>
<evidence type="ECO:0000256" key="3">
    <source>
        <dbReference type="ARBA" id="ARBA00022692"/>
    </source>
</evidence>
<dbReference type="GO" id="GO:0004930">
    <property type="term" value="F:G protein-coupled receptor activity"/>
    <property type="evidence" value="ECO:0007669"/>
    <property type="project" value="UniProtKB-KW"/>
</dbReference>
<keyword evidence="11" id="KW-1185">Reference proteome</keyword>
<dbReference type="PRINTS" id="PR00237">
    <property type="entry name" value="GPCRRHODOPSN"/>
</dbReference>
<dbReference type="Gene3D" id="1.20.1070.10">
    <property type="entry name" value="Rhodopsin 7-helix transmembrane proteins"/>
    <property type="match status" value="1"/>
</dbReference>
<evidence type="ECO:0000256" key="9">
    <source>
        <dbReference type="ARBA" id="ARBA00023224"/>
    </source>
</evidence>
<dbReference type="InterPro" id="IPR017452">
    <property type="entry name" value="GPCR_Rhodpsn_7TM"/>
</dbReference>
<dbReference type="InterPro" id="IPR000276">
    <property type="entry name" value="GPCR_Rhodpsn"/>
</dbReference>
<dbReference type="PANTHER" id="PTHR24246">
    <property type="entry name" value="OLFACTORY RECEPTOR AND ADENOSINE RECEPTOR"/>
    <property type="match status" value="1"/>
</dbReference>
<keyword evidence="8" id="KW-0325">Glycoprotein</keyword>
<evidence type="ECO:0000256" key="2">
    <source>
        <dbReference type="ARBA" id="ARBA00022475"/>
    </source>
</evidence>
<evidence type="ECO:0000256" key="5">
    <source>
        <dbReference type="ARBA" id="ARBA00023040"/>
    </source>
</evidence>
<dbReference type="EMBL" id="CACRXK020004602">
    <property type="protein sequence ID" value="CAB4003338.1"/>
    <property type="molecule type" value="Genomic_DNA"/>
</dbReference>
<dbReference type="AlphaFoldDB" id="A0A6S7IKL2"/>
<proteinExistence type="predicted"/>
<reference evidence="10" key="1">
    <citation type="submission" date="2020-04" db="EMBL/GenBank/DDBJ databases">
        <authorList>
            <person name="Alioto T."/>
            <person name="Alioto T."/>
            <person name="Gomez Garrido J."/>
        </authorList>
    </citation>
    <scope>NUCLEOTIDE SEQUENCE</scope>
    <source>
        <strain evidence="10">A484AB</strain>
    </source>
</reference>
<dbReference type="CDD" id="cd00637">
    <property type="entry name" value="7tm_classA_rhodopsin-like"/>
    <property type="match status" value="1"/>
</dbReference>
<comment type="subcellular location">
    <subcellularLocation>
        <location evidence="1">Cell membrane</location>
        <topology evidence="1">Multi-pass membrane protein</topology>
    </subcellularLocation>
</comment>
<evidence type="ECO:0000313" key="10">
    <source>
        <dbReference type="EMBL" id="CAB4003338.1"/>
    </source>
</evidence>
<evidence type="ECO:0000313" key="11">
    <source>
        <dbReference type="Proteomes" id="UP001152795"/>
    </source>
</evidence>
<dbReference type="PROSITE" id="PS50262">
    <property type="entry name" value="G_PROTEIN_RECEP_F1_2"/>
    <property type="match status" value="1"/>
</dbReference>
<accession>A0A6S7IKL2</accession>
<name>A0A6S7IKL2_PARCT</name>
<keyword evidence="5" id="KW-0297">G-protein coupled receptor</keyword>
<evidence type="ECO:0000256" key="6">
    <source>
        <dbReference type="ARBA" id="ARBA00023136"/>
    </source>
</evidence>
<comment type="caution">
    <text evidence="10">The sequence shown here is derived from an EMBL/GenBank/DDBJ whole genome shotgun (WGS) entry which is preliminary data.</text>
</comment>
<evidence type="ECO:0000256" key="8">
    <source>
        <dbReference type="ARBA" id="ARBA00023180"/>
    </source>
</evidence>
<dbReference type="PANTHER" id="PTHR24246:SF27">
    <property type="entry name" value="ADENOSINE RECEPTOR, ISOFORM A"/>
    <property type="match status" value="1"/>
</dbReference>
<protein>
    <submittedName>
        <fullName evidence="10">Adenosine receptor A1-like</fullName>
    </submittedName>
</protein>
<keyword evidence="4" id="KW-1133">Transmembrane helix</keyword>
<dbReference type="OrthoDB" id="5967194at2759"/>
<dbReference type="Pfam" id="PF00001">
    <property type="entry name" value="7tm_1"/>
    <property type="match status" value="1"/>
</dbReference>
<keyword evidence="2" id="KW-1003">Cell membrane</keyword>
<keyword evidence="3" id="KW-0812">Transmembrane</keyword>
<keyword evidence="7 10" id="KW-0675">Receptor</keyword>
<dbReference type="SUPFAM" id="SSF81321">
    <property type="entry name" value="Family A G protein-coupled receptor-like"/>
    <property type="match status" value="1"/>
</dbReference>